<dbReference type="InterPro" id="IPR008905">
    <property type="entry name" value="EIF3C_N_dom"/>
</dbReference>
<feature type="compositionally biased region" description="Basic and acidic residues" evidence="4">
    <location>
        <begin position="47"/>
        <end position="68"/>
    </location>
</feature>
<keyword evidence="1" id="KW-0963">Cytoplasm</keyword>
<accession>A0AAD2DZQ0</accession>
<feature type="domain" description="Eukaryotic translation initiation factor 3 subunit C N-terminal" evidence="5">
    <location>
        <begin position="80"/>
        <end position="121"/>
    </location>
</feature>
<dbReference type="GO" id="GO:0005852">
    <property type="term" value="C:eukaryotic translation initiation factor 3 complex"/>
    <property type="evidence" value="ECO:0007669"/>
    <property type="project" value="InterPro"/>
</dbReference>
<feature type="region of interest" description="Disordered" evidence="4">
    <location>
        <begin position="44"/>
        <end position="76"/>
    </location>
</feature>
<evidence type="ECO:0000256" key="2">
    <source>
        <dbReference type="ARBA" id="ARBA00022540"/>
    </source>
</evidence>
<dbReference type="PANTHER" id="PTHR13937:SF0">
    <property type="entry name" value="EUKARYOTIC TRANSLATION INITIATION FACTOR 3 SUBUNIT C-RELATED"/>
    <property type="match status" value="1"/>
</dbReference>
<dbReference type="Pfam" id="PF05470">
    <property type="entry name" value="eIF-3c_N"/>
    <property type="match status" value="2"/>
</dbReference>
<gene>
    <name evidence="6" type="ORF">FPE_LOCUS21217</name>
</gene>
<dbReference type="Proteomes" id="UP000834106">
    <property type="component" value="Chromosome 13"/>
</dbReference>
<evidence type="ECO:0000256" key="3">
    <source>
        <dbReference type="ARBA" id="ARBA00022917"/>
    </source>
</evidence>
<dbReference type="PANTHER" id="PTHR13937">
    <property type="entry name" value="EUKARYOTIC TRANSLATION INITATION FACTOR 3, SUBUNIT 8 EIF3S8 -RELATED"/>
    <property type="match status" value="1"/>
</dbReference>
<sequence>MWKFFKSLQVIDPHTREYVERLRDEPMFLILARNVQEYLEQVGDNKGAAKVEEEQSVEEPKANDERGRPPAFVSTPELYGDERTRSRAMLCDIYHHAILDKFSTSHDLLLMSHLQDNVQHMVKELHAQGFAQSRYEIR</sequence>
<keyword evidence="3" id="KW-0648">Protein biosynthesis</keyword>
<name>A0AAD2DZQ0_9LAMI</name>
<dbReference type="InterPro" id="IPR027516">
    <property type="entry name" value="EIF3C"/>
</dbReference>
<feature type="domain" description="Eukaryotic translation initiation factor 3 subunit C N-terminal" evidence="5">
    <location>
        <begin position="4"/>
        <end position="51"/>
    </location>
</feature>
<protein>
    <recommendedName>
        <fullName evidence="5">Eukaryotic translation initiation factor 3 subunit C N-terminal domain-containing protein</fullName>
    </recommendedName>
</protein>
<organism evidence="6 7">
    <name type="scientific">Fraxinus pennsylvanica</name>
    <dbReference type="NCBI Taxonomy" id="56036"/>
    <lineage>
        <taxon>Eukaryota</taxon>
        <taxon>Viridiplantae</taxon>
        <taxon>Streptophyta</taxon>
        <taxon>Embryophyta</taxon>
        <taxon>Tracheophyta</taxon>
        <taxon>Spermatophyta</taxon>
        <taxon>Magnoliopsida</taxon>
        <taxon>eudicotyledons</taxon>
        <taxon>Gunneridae</taxon>
        <taxon>Pentapetalae</taxon>
        <taxon>asterids</taxon>
        <taxon>lamiids</taxon>
        <taxon>Lamiales</taxon>
        <taxon>Oleaceae</taxon>
        <taxon>Oleeae</taxon>
        <taxon>Fraxinus</taxon>
    </lineage>
</organism>
<dbReference type="GO" id="GO:0003743">
    <property type="term" value="F:translation initiation factor activity"/>
    <property type="evidence" value="ECO:0007669"/>
    <property type="project" value="UniProtKB-KW"/>
</dbReference>
<reference evidence="6" key="1">
    <citation type="submission" date="2023-05" db="EMBL/GenBank/DDBJ databases">
        <authorList>
            <person name="Huff M."/>
        </authorList>
    </citation>
    <scope>NUCLEOTIDE SEQUENCE</scope>
</reference>
<evidence type="ECO:0000259" key="5">
    <source>
        <dbReference type="Pfam" id="PF05470"/>
    </source>
</evidence>
<dbReference type="GO" id="GO:0003723">
    <property type="term" value="F:RNA binding"/>
    <property type="evidence" value="ECO:0007669"/>
    <property type="project" value="InterPro"/>
</dbReference>
<dbReference type="AlphaFoldDB" id="A0AAD2DZQ0"/>
<dbReference type="GO" id="GO:0031369">
    <property type="term" value="F:translation initiation factor binding"/>
    <property type="evidence" value="ECO:0007669"/>
    <property type="project" value="InterPro"/>
</dbReference>
<keyword evidence="2" id="KW-0396">Initiation factor</keyword>
<dbReference type="EMBL" id="OU503048">
    <property type="protein sequence ID" value="CAI9773787.1"/>
    <property type="molecule type" value="Genomic_DNA"/>
</dbReference>
<evidence type="ECO:0000256" key="4">
    <source>
        <dbReference type="SAM" id="MobiDB-lite"/>
    </source>
</evidence>
<evidence type="ECO:0000256" key="1">
    <source>
        <dbReference type="ARBA" id="ARBA00022490"/>
    </source>
</evidence>
<evidence type="ECO:0000313" key="6">
    <source>
        <dbReference type="EMBL" id="CAI9773787.1"/>
    </source>
</evidence>
<keyword evidence="7" id="KW-1185">Reference proteome</keyword>
<proteinExistence type="predicted"/>
<evidence type="ECO:0000313" key="7">
    <source>
        <dbReference type="Proteomes" id="UP000834106"/>
    </source>
</evidence>